<comment type="caution">
    <text evidence="2">The sequence shown here is derived from an EMBL/GenBank/DDBJ whole genome shotgun (WGS) entry which is preliminary data.</text>
</comment>
<evidence type="ECO:0000256" key="1">
    <source>
        <dbReference type="SAM" id="SignalP"/>
    </source>
</evidence>
<sequence length="187" mass="19591">MKRALLPVLAPALVALGLVPAVSRAEDAQPAAASTPVHQFSVYSRGGVQAYLAPNRSTGLFGGSVGVRDIIQDRFILQADVGYLMNFGNVVPVQVAAGMQHRIGFYTPAALATLTGFFGERLSFLSSDHPSVNRIPPVALGLLLAPARFTVEGAQLSILEFGVGVSPEFPGVGVAYQLNLIDVGVSF</sequence>
<name>A0A084SZN3_9BACT</name>
<dbReference type="RefSeq" id="WP_043390784.1">
    <property type="nucleotide sequence ID" value="NZ_JPMI01000033.1"/>
</dbReference>
<evidence type="ECO:0008006" key="4">
    <source>
        <dbReference type="Google" id="ProtNLM"/>
    </source>
</evidence>
<organism evidence="2 3">
    <name type="scientific">Archangium violaceum Cb vi76</name>
    <dbReference type="NCBI Taxonomy" id="1406225"/>
    <lineage>
        <taxon>Bacteria</taxon>
        <taxon>Pseudomonadati</taxon>
        <taxon>Myxococcota</taxon>
        <taxon>Myxococcia</taxon>
        <taxon>Myxococcales</taxon>
        <taxon>Cystobacterineae</taxon>
        <taxon>Archangiaceae</taxon>
        <taxon>Archangium</taxon>
    </lineage>
</organism>
<reference evidence="2 3" key="1">
    <citation type="submission" date="2014-07" db="EMBL/GenBank/DDBJ databases">
        <title>Draft Genome Sequence of Gephyronic Acid Producer, Cystobacter violaceus Strain Cb vi76.</title>
        <authorList>
            <person name="Stevens D.C."/>
            <person name="Young J."/>
            <person name="Carmichael R."/>
            <person name="Tan J."/>
            <person name="Taylor R.E."/>
        </authorList>
    </citation>
    <scope>NUCLEOTIDE SEQUENCE [LARGE SCALE GENOMIC DNA]</scope>
    <source>
        <strain evidence="2 3">Cb vi76</strain>
    </source>
</reference>
<protein>
    <recommendedName>
        <fullName evidence="4">Outer membrane protein beta-barrel domain-containing protein</fullName>
    </recommendedName>
</protein>
<dbReference type="Proteomes" id="UP000028547">
    <property type="component" value="Unassembled WGS sequence"/>
</dbReference>
<keyword evidence="1" id="KW-0732">Signal</keyword>
<feature type="signal peptide" evidence="1">
    <location>
        <begin position="1"/>
        <end position="25"/>
    </location>
</feature>
<accession>A0A084SZN3</accession>
<dbReference type="EMBL" id="JPMI01000033">
    <property type="protein sequence ID" value="KFA93918.1"/>
    <property type="molecule type" value="Genomic_DNA"/>
</dbReference>
<evidence type="ECO:0000313" key="3">
    <source>
        <dbReference type="Proteomes" id="UP000028547"/>
    </source>
</evidence>
<proteinExistence type="predicted"/>
<gene>
    <name evidence="2" type="ORF">Q664_06050</name>
</gene>
<feature type="chain" id="PRO_5001782058" description="Outer membrane protein beta-barrel domain-containing protein" evidence="1">
    <location>
        <begin position="26"/>
        <end position="187"/>
    </location>
</feature>
<evidence type="ECO:0000313" key="2">
    <source>
        <dbReference type="EMBL" id="KFA93918.1"/>
    </source>
</evidence>
<dbReference type="AlphaFoldDB" id="A0A084SZN3"/>